<dbReference type="Pfam" id="PF01373">
    <property type="entry name" value="Glyco_hydro_14"/>
    <property type="match status" value="1"/>
</dbReference>
<keyword evidence="5" id="KW-0472">Membrane</keyword>
<reference evidence="6 7" key="1">
    <citation type="journal article" date="2023" name="Hortic Res">
        <title>Pangenome of water caltrop reveals structural variations and asymmetric subgenome divergence after allopolyploidization.</title>
        <authorList>
            <person name="Zhang X."/>
            <person name="Chen Y."/>
            <person name="Wang L."/>
            <person name="Yuan Y."/>
            <person name="Fang M."/>
            <person name="Shi L."/>
            <person name="Lu R."/>
            <person name="Comes H.P."/>
            <person name="Ma Y."/>
            <person name="Chen Y."/>
            <person name="Huang G."/>
            <person name="Zhou Y."/>
            <person name="Zheng Z."/>
            <person name="Qiu Y."/>
        </authorList>
    </citation>
    <scope>NUCLEOTIDE SEQUENCE [LARGE SCALE GENOMIC DNA]</scope>
    <source>
        <tissue evidence="6">Roots</tissue>
    </source>
</reference>
<evidence type="ECO:0000256" key="5">
    <source>
        <dbReference type="SAM" id="Phobius"/>
    </source>
</evidence>
<keyword evidence="7" id="KW-1185">Reference proteome</keyword>
<evidence type="ECO:0000256" key="2">
    <source>
        <dbReference type="ARBA" id="ARBA00023277"/>
    </source>
</evidence>
<evidence type="ECO:0000256" key="3">
    <source>
        <dbReference type="ARBA" id="ARBA00023326"/>
    </source>
</evidence>
<gene>
    <name evidence="6" type="ORF">SAY87_015198</name>
</gene>
<dbReference type="AlphaFoldDB" id="A0AAN7JL83"/>
<dbReference type="PANTHER" id="PTHR31352:SF1">
    <property type="entry name" value="BETA-AMYLASE 3, CHLOROPLASTIC"/>
    <property type="match status" value="1"/>
</dbReference>
<comment type="catalytic activity">
    <reaction evidence="4">
        <text>Hydrolysis of (1-&gt;4)-alpha-D-glucosidic linkages in polysaccharides so as to remove successive maltose units from the non-reducing ends of the chains.</text>
        <dbReference type="EC" id="3.2.1.2"/>
    </reaction>
</comment>
<proteinExistence type="inferred from homology"/>
<keyword evidence="5" id="KW-1133">Transmembrane helix</keyword>
<evidence type="ECO:0000313" key="7">
    <source>
        <dbReference type="Proteomes" id="UP001345219"/>
    </source>
</evidence>
<evidence type="ECO:0000256" key="4">
    <source>
        <dbReference type="RuleBase" id="RU000509"/>
    </source>
</evidence>
<dbReference type="EMBL" id="JAXIOK010000019">
    <property type="protein sequence ID" value="KAK4748612.1"/>
    <property type="molecule type" value="Genomic_DNA"/>
</dbReference>
<keyword evidence="5" id="KW-0812">Transmembrane</keyword>
<evidence type="ECO:0000313" key="6">
    <source>
        <dbReference type="EMBL" id="KAK4748612.1"/>
    </source>
</evidence>
<dbReference type="SUPFAM" id="SSF51445">
    <property type="entry name" value="(Trans)glycosidases"/>
    <property type="match status" value="1"/>
</dbReference>
<comment type="similarity">
    <text evidence="1 4">Belongs to the glycosyl hydrolase 14 family.</text>
</comment>
<organism evidence="6 7">
    <name type="scientific">Trapa incisa</name>
    <dbReference type="NCBI Taxonomy" id="236973"/>
    <lineage>
        <taxon>Eukaryota</taxon>
        <taxon>Viridiplantae</taxon>
        <taxon>Streptophyta</taxon>
        <taxon>Embryophyta</taxon>
        <taxon>Tracheophyta</taxon>
        <taxon>Spermatophyta</taxon>
        <taxon>Magnoliopsida</taxon>
        <taxon>eudicotyledons</taxon>
        <taxon>Gunneridae</taxon>
        <taxon>Pentapetalae</taxon>
        <taxon>rosids</taxon>
        <taxon>malvids</taxon>
        <taxon>Myrtales</taxon>
        <taxon>Lythraceae</taxon>
        <taxon>Trapa</taxon>
    </lineage>
</organism>
<dbReference type="Proteomes" id="UP001345219">
    <property type="component" value="Chromosome 12"/>
</dbReference>
<dbReference type="GO" id="GO:0016161">
    <property type="term" value="F:beta-amylase activity"/>
    <property type="evidence" value="ECO:0007669"/>
    <property type="project" value="UniProtKB-EC"/>
</dbReference>
<accession>A0AAN7JL83</accession>
<protein>
    <recommendedName>
        <fullName evidence="4">Beta-amylase</fullName>
        <ecNumber evidence="4">3.2.1.2</ecNumber>
    </recommendedName>
</protein>
<dbReference type="InterPro" id="IPR017853">
    <property type="entry name" value="GH"/>
</dbReference>
<keyword evidence="4" id="KW-0326">Glycosidase</keyword>
<dbReference type="GO" id="GO:0000272">
    <property type="term" value="P:polysaccharide catabolic process"/>
    <property type="evidence" value="ECO:0007669"/>
    <property type="project" value="UniProtKB-KW"/>
</dbReference>
<keyword evidence="2 4" id="KW-0119">Carbohydrate metabolism</keyword>
<sequence>MPPDTIATGDEVVATITPAAPVEQEDSKAEDDAAAHRVFYGTGAILFGMVAGIYWHYKIRSHVAELTAVYYNTRHRDGYIPIERMMTKHKAILNFTCMEMKDTELSDNVCCSLEGLVRQVKVVARAIGTELARKNVLEGYNTGDH</sequence>
<dbReference type="InterPro" id="IPR001554">
    <property type="entry name" value="Glyco_hydro_14"/>
</dbReference>
<dbReference type="PRINTS" id="PR00750">
    <property type="entry name" value="BETAAMYLASE"/>
</dbReference>
<dbReference type="Gene3D" id="3.20.20.80">
    <property type="entry name" value="Glycosidases"/>
    <property type="match status" value="1"/>
</dbReference>
<evidence type="ECO:0000256" key="1">
    <source>
        <dbReference type="ARBA" id="ARBA00005652"/>
    </source>
</evidence>
<feature type="transmembrane region" description="Helical" evidence="5">
    <location>
        <begin position="38"/>
        <end position="57"/>
    </location>
</feature>
<keyword evidence="3 4" id="KW-0624">Polysaccharide degradation</keyword>
<dbReference type="EC" id="3.2.1.2" evidence="4"/>
<comment type="caution">
    <text evidence="6">The sequence shown here is derived from an EMBL/GenBank/DDBJ whole genome shotgun (WGS) entry which is preliminary data.</text>
</comment>
<name>A0AAN7JL83_9MYRT</name>
<dbReference type="PANTHER" id="PTHR31352">
    <property type="entry name" value="BETA-AMYLASE 1, CHLOROPLASTIC"/>
    <property type="match status" value="1"/>
</dbReference>
<keyword evidence="4" id="KW-0378">Hydrolase</keyword>